<feature type="region of interest" description="Disordered" evidence="1">
    <location>
        <begin position="66"/>
        <end position="116"/>
    </location>
</feature>
<organism evidence="2 3">
    <name type="scientific">Saccharomonospora piscinae</name>
    <dbReference type="NCBI Taxonomy" id="687388"/>
    <lineage>
        <taxon>Bacteria</taxon>
        <taxon>Bacillati</taxon>
        <taxon>Actinomycetota</taxon>
        <taxon>Actinomycetes</taxon>
        <taxon>Pseudonocardiales</taxon>
        <taxon>Pseudonocardiaceae</taxon>
        <taxon>Saccharomonospora</taxon>
    </lineage>
</organism>
<dbReference type="EMBL" id="MWIH01000009">
    <property type="protein sequence ID" value="OQO89657.1"/>
    <property type="molecule type" value="Genomic_DNA"/>
</dbReference>
<dbReference type="STRING" id="1962155.B1813_22395"/>
<protein>
    <recommendedName>
        <fullName evidence="4">Transposase</fullName>
    </recommendedName>
</protein>
<keyword evidence="3" id="KW-1185">Reference proteome</keyword>
<feature type="compositionally biased region" description="Low complexity" evidence="1">
    <location>
        <begin position="89"/>
        <end position="116"/>
    </location>
</feature>
<gene>
    <name evidence="2" type="ORF">B1813_22395</name>
</gene>
<evidence type="ECO:0008006" key="4">
    <source>
        <dbReference type="Google" id="ProtNLM"/>
    </source>
</evidence>
<dbReference type="Proteomes" id="UP000192591">
    <property type="component" value="Unassembled WGS sequence"/>
</dbReference>
<evidence type="ECO:0000256" key="1">
    <source>
        <dbReference type="SAM" id="MobiDB-lite"/>
    </source>
</evidence>
<reference evidence="2 3" key="1">
    <citation type="submission" date="2017-02" db="EMBL/GenBank/DDBJ databases">
        <title>Draft genome of Saccharomonospora sp. 154.</title>
        <authorList>
            <person name="Alonso-Carmona G.S."/>
            <person name="De La Haba R."/>
            <person name="Vera-Gargallo B."/>
            <person name="Sandoval-Trujillo A.H."/>
            <person name="Ramirez-Duran N."/>
            <person name="Ventosa A."/>
        </authorList>
    </citation>
    <scope>NUCLEOTIDE SEQUENCE [LARGE SCALE GENOMIC DNA]</scope>
    <source>
        <strain evidence="2 3">LRS4.154</strain>
    </source>
</reference>
<sequence>MLYTGIGLESLAQELGFGSGMTCWRRLRDWQQAGVFDRLHEVLLAELNAATAIDWSRACVDASHVRAKGAQTRASPVDLDRHLPPPPTRSRSSAPRSTRAARWGVRARSSSAARGAWASLPQVTDVGRAGLEPAAKGL</sequence>
<accession>A0A1V8ZXI1</accession>
<dbReference type="AlphaFoldDB" id="A0A1V8ZXI1"/>
<proteinExistence type="predicted"/>
<name>A0A1V8ZXI1_SACPI</name>
<evidence type="ECO:0000313" key="2">
    <source>
        <dbReference type="EMBL" id="OQO89657.1"/>
    </source>
</evidence>
<comment type="caution">
    <text evidence="2">The sequence shown here is derived from an EMBL/GenBank/DDBJ whole genome shotgun (WGS) entry which is preliminary data.</text>
</comment>
<evidence type="ECO:0000313" key="3">
    <source>
        <dbReference type="Proteomes" id="UP000192591"/>
    </source>
</evidence>